<dbReference type="CDD" id="cd09272">
    <property type="entry name" value="RNase_HI_RT_Ty1"/>
    <property type="match status" value="3"/>
</dbReference>
<feature type="domain" description="Retroviral polymerase SH3-like" evidence="3">
    <location>
        <begin position="6"/>
        <end position="61"/>
    </location>
</feature>
<evidence type="ECO:0000313" key="4">
    <source>
        <dbReference type="EMBL" id="GJS71822.1"/>
    </source>
</evidence>
<feature type="compositionally biased region" description="Basic and acidic residues" evidence="1">
    <location>
        <begin position="142"/>
        <end position="175"/>
    </location>
</feature>
<feature type="compositionally biased region" description="Basic residues" evidence="1">
    <location>
        <begin position="638"/>
        <end position="653"/>
    </location>
</feature>
<dbReference type="PANTHER" id="PTHR11439:SF495">
    <property type="entry name" value="REVERSE TRANSCRIPTASE, RNA-DEPENDENT DNA POLYMERASE-RELATED"/>
    <property type="match status" value="1"/>
</dbReference>
<keyword evidence="5" id="KW-1185">Reference proteome</keyword>
<dbReference type="InterPro" id="IPR057670">
    <property type="entry name" value="SH3_retrovirus"/>
</dbReference>
<evidence type="ECO:0000313" key="5">
    <source>
        <dbReference type="Proteomes" id="UP001151760"/>
    </source>
</evidence>
<feature type="compositionally biased region" description="Basic and acidic residues" evidence="1">
    <location>
        <begin position="1064"/>
        <end position="1088"/>
    </location>
</feature>
<feature type="region of interest" description="Disordered" evidence="1">
    <location>
        <begin position="801"/>
        <end position="821"/>
    </location>
</feature>
<proteinExistence type="predicted"/>
<dbReference type="SUPFAM" id="SSF56672">
    <property type="entry name" value="DNA/RNA polymerases"/>
    <property type="match status" value="1"/>
</dbReference>
<feature type="compositionally biased region" description="Basic and acidic residues" evidence="1">
    <location>
        <begin position="1851"/>
        <end position="1885"/>
    </location>
</feature>
<organism evidence="4 5">
    <name type="scientific">Tanacetum coccineum</name>
    <dbReference type="NCBI Taxonomy" id="301880"/>
    <lineage>
        <taxon>Eukaryota</taxon>
        <taxon>Viridiplantae</taxon>
        <taxon>Streptophyta</taxon>
        <taxon>Embryophyta</taxon>
        <taxon>Tracheophyta</taxon>
        <taxon>Spermatophyta</taxon>
        <taxon>Magnoliopsida</taxon>
        <taxon>eudicotyledons</taxon>
        <taxon>Gunneridae</taxon>
        <taxon>Pentapetalae</taxon>
        <taxon>asterids</taxon>
        <taxon>campanulids</taxon>
        <taxon>Asterales</taxon>
        <taxon>Asteraceae</taxon>
        <taxon>Asteroideae</taxon>
        <taxon>Anthemideae</taxon>
        <taxon>Anthemidinae</taxon>
        <taxon>Tanacetum</taxon>
    </lineage>
</organism>
<comment type="caution">
    <text evidence="4">The sequence shown here is derived from an EMBL/GenBank/DDBJ whole genome shotgun (WGS) entry which is preliminary data.</text>
</comment>
<protein>
    <submittedName>
        <fullName evidence="4">Ribonuclease H-like domain-containing protein</fullName>
    </submittedName>
</protein>
<name>A0ABQ4Y357_9ASTR</name>
<feature type="compositionally biased region" description="Basic residues" evidence="1">
    <location>
        <begin position="1839"/>
        <end position="1850"/>
    </location>
</feature>
<sequence length="1885" mass="211181">MRPFGCPVTILNTIDHVGKFDGKADEGFFVGYSTNSKAFRVFNIRTKIVEENLHVQFSENTPNIAGSGPNWLFDIDALTKSMNYKPDVLGNQSNSSTKAYYDAGKARAETIPDKDYILLSLWPQDLQFSSSSKDSPNARFKPSREEEKKDVKDPRNKDNEVPSTEEPRVNQEKDANINNTNNINTVSPTVNAAGIKDNVVDENIVYECADDPNMPNLEEIVYSDDDEDVGIEADMTNLDTHIPVSPIPTTRINKDRPVEQIIRDIHSATQTRRMTKSVTEHVLECLTSEVLVEGRLIVSIYNRLFTKDGLIYHMASGPLEQNGSTKTRKMKDGIVFENPEFPDRVYKVEKALYGLHQAPRAWYETLSTYLLDNGFQRGQIDKTLFIKRVKGDILLVQVYVDDIIFGSTKKSLCTEFEKLMHKKFQMSSMGELTFFLGLQVTQKDDGIFISQDKYVDEILKKFGFSTVKTASTPMETSKSLMKDENAKDVDVHLYRSMIGSLMYLTSSRPDIMFVIQLKVNLKLGLWYPRPPLPFDLEAYTDSDYVGASLDRKSTTEGCQFLGRRLISWQCKKQTVVANSTTEAEYVVASSCCGQVTVGVTTAEVEGEGSRQPTEPQHTPTTALPSHVEPIPAVASSSHPKKTHKHRKTKRKATKISQSSGPIPLVADKTVYKEIGDSMERAATTATSLDAEQGSGNINMTQSMATLNEPIPQGTGSGSGPRRQDTILGDKPAQTRFERLYKQSNDPPLSRVNTLGSGEDSMKLNELMEIYAKLSERDLALENIKAAQHLKITNLKKRVKKLEKKNKSTTQDEDASKLGRNEIDHDEGISWFQEDAETQGRYGHDIEINTASTSITTASINVTTAELVITTSAPVATTGVTVSTTEPSTTSTTTTIVIEDEDLTISQTLMKMRGVKSKEKSKEKGVCSETATRLTRGVIMKEASETATRPIVPPQQQLDPKFLDNVHSMITFSTVLDEMISSDWMDRLQVVVLFALASIDFQELELMGDLLSIVVTGNQSNDSAGTKACNDAGKARVETIPDKDYILLPLWPQTQQFSSSSMDSPDARFKPSRDEEKKDAEDPVNKDSEDNAVDENIVYRCADDQNMPNLEEIVYSDDDEDNGAEADINNLNSFIPISPIPTTRLHKDHPFEQINGDIHSTPQTRRMTKNLTKHEPKKVIQALKDPSWIEAMQEELLNKKDERGIMIRNKARLVAEGYTQEEGIYYDEVFAPVARIEAIKLFLTYASYKDFVVYQMDVKSAFLYGKMVLKTQTSLTESMIGSLMYLTSSTPDIMFDVCACDSPFDSEAYNDSDYAYASLNRKSTIEGYQFLGNKLISWQCKKQTVVANSTTKAEYVAASNCCGQYFWAKVSTARQQLVLPGYLLLLGTDYFDTYAPVARISTIRLLTAMASIHNLIIHQMDVKTSFLNSELEEEVDLTKEFLSSRLSIKDIGEAYVIMVSTPIDTKKVLKKFNYFDCTSVSTPMDTSEKLMPNNGQTVSQLEYSRVIGCLMYVMTYRRLDIVFALDQQYERKFVYQWMGIPGGGAISWASKKQTCIIGSITESKFVSLTAAGKEAEWLKNLLLEISLWSKPIAPISTRYDSAATLAKAYSHMYNGKSRHLGVRHYKIHELIMNGVVSIEFVRLQQKLADHLTKGLTRDLVIKSAEGMGLKVQLRRIVGNLVQLWVQSISDNRIGGMECTPLVKAEGSHQRKRDKAGSELISLGMKCAAVHALKGLKFISKNDGGVVWVDLENMFNDLNKETNGLLPCHYLANALSVIRKSSAVSSSQSTSLATPLQYGGLLYGTAARAGRRAVHNILVMSRRNKKEEEGTAPNERASESRKHRRRRRRKRERGAEIARPERVYSKQIDKEKYGRKEERGEEKEIFG</sequence>
<dbReference type="Pfam" id="PF25597">
    <property type="entry name" value="SH3_retrovirus"/>
    <property type="match status" value="1"/>
</dbReference>
<dbReference type="PANTHER" id="PTHR11439">
    <property type="entry name" value="GAG-POL-RELATED RETROTRANSPOSON"/>
    <property type="match status" value="1"/>
</dbReference>
<dbReference type="Pfam" id="PF07727">
    <property type="entry name" value="RVT_2"/>
    <property type="match status" value="3"/>
</dbReference>
<feature type="region of interest" description="Disordered" evidence="1">
    <location>
        <begin position="1822"/>
        <end position="1885"/>
    </location>
</feature>
<gene>
    <name evidence="4" type="ORF">Tco_0704663</name>
</gene>
<dbReference type="InterPro" id="IPR043502">
    <property type="entry name" value="DNA/RNA_pol_sf"/>
</dbReference>
<evidence type="ECO:0000259" key="2">
    <source>
        <dbReference type="Pfam" id="PF07727"/>
    </source>
</evidence>
<feature type="region of interest" description="Disordered" evidence="1">
    <location>
        <begin position="1055"/>
        <end position="1095"/>
    </location>
</feature>
<feature type="domain" description="Reverse transcriptase Ty1/copia-type" evidence="2">
    <location>
        <begin position="1373"/>
        <end position="1435"/>
    </location>
</feature>
<feature type="domain" description="Reverse transcriptase Ty1/copia-type" evidence="2">
    <location>
        <begin position="1197"/>
        <end position="1266"/>
    </location>
</feature>
<reference evidence="4" key="1">
    <citation type="journal article" date="2022" name="Int. J. Mol. Sci.">
        <title>Draft Genome of Tanacetum Coccineum: Genomic Comparison of Closely Related Tanacetum-Family Plants.</title>
        <authorList>
            <person name="Yamashiro T."/>
            <person name="Shiraishi A."/>
            <person name="Nakayama K."/>
            <person name="Satake H."/>
        </authorList>
    </citation>
    <scope>NUCLEOTIDE SEQUENCE</scope>
</reference>
<evidence type="ECO:0000256" key="1">
    <source>
        <dbReference type="SAM" id="MobiDB-lite"/>
    </source>
</evidence>
<dbReference type="EMBL" id="BQNB010010034">
    <property type="protein sequence ID" value="GJS71822.1"/>
    <property type="molecule type" value="Genomic_DNA"/>
</dbReference>
<accession>A0ABQ4Y357</accession>
<feature type="region of interest" description="Disordered" evidence="1">
    <location>
        <begin position="706"/>
        <end position="726"/>
    </location>
</feature>
<evidence type="ECO:0000259" key="3">
    <source>
        <dbReference type="Pfam" id="PF25597"/>
    </source>
</evidence>
<feature type="region of interest" description="Disordered" evidence="1">
    <location>
        <begin position="603"/>
        <end position="661"/>
    </location>
</feature>
<feature type="region of interest" description="Disordered" evidence="1">
    <location>
        <begin position="129"/>
        <end position="186"/>
    </location>
</feature>
<dbReference type="Proteomes" id="UP001151760">
    <property type="component" value="Unassembled WGS sequence"/>
</dbReference>
<feature type="compositionally biased region" description="Low complexity" evidence="1">
    <location>
        <begin position="176"/>
        <end position="185"/>
    </location>
</feature>
<dbReference type="InterPro" id="IPR013103">
    <property type="entry name" value="RVT_2"/>
</dbReference>
<reference evidence="4" key="2">
    <citation type="submission" date="2022-01" db="EMBL/GenBank/DDBJ databases">
        <authorList>
            <person name="Yamashiro T."/>
            <person name="Shiraishi A."/>
            <person name="Satake H."/>
            <person name="Nakayama K."/>
        </authorList>
    </citation>
    <scope>NUCLEOTIDE SEQUENCE</scope>
</reference>
<feature type="domain" description="Reverse transcriptase Ty1/copia-type" evidence="2">
    <location>
        <begin position="330"/>
        <end position="475"/>
    </location>
</feature>
<feature type="compositionally biased region" description="Polar residues" evidence="1">
    <location>
        <begin position="610"/>
        <end position="623"/>
    </location>
</feature>